<name>A0A2T5JCP5_9SPHI</name>
<sequence length="161" mass="18310">MNTEIVKDANNKQLHVTREFAAPVEKVWKAWTEPELLDKWWAPRPWRTETKTMDFSEGGAWLYSMVGPEGERHWCRADYKSITPGSEYSAVDAFCDENGTPSGMAPSMSWHLRFSSTATGTRVDITITFEKEEDLEAIVKMGFKEGFTMAHGNLDELLAQL</sequence>
<evidence type="ECO:0000313" key="4">
    <source>
        <dbReference type="Proteomes" id="UP000244168"/>
    </source>
</evidence>
<organism evidence="3 4">
    <name type="scientific">Mucilaginibacter yixingensis</name>
    <dbReference type="NCBI Taxonomy" id="1295612"/>
    <lineage>
        <taxon>Bacteria</taxon>
        <taxon>Pseudomonadati</taxon>
        <taxon>Bacteroidota</taxon>
        <taxon>Sphingobacteriia</taxon>
        <taxon>Sphingobacteriales</taxon>
        <taxon>Sphingobacteriaceae</taxon>
        <taxon>Mucilaginibacter</taxon>
    </lineage>
</organism>
<dbReference type="InterPro" id="IPR023393">
    <property type="entry name" value="START-like_dom_sf"/>
</dbReference>
<dbReference type="RefSeq" id="WP_107827463.1">
    <property type="nucleotide sequence ID" value="NZ_CP160205.1"/>
</dbReference>
<keyword evidence="4" id="KW-1185">Reference proteome</keyword>
<dbReference type="AlphaFoldDB" id="A0A2T5JCP5"/>
<evidence type="ECO:0000256" key="1">
    <source>
        <dbReference type="ARBA" id="ARBA00006817"/>
    </source>
</evidence>
<protein>
    <submittedName>
        <fullName evidence="3">Uncharacterized protein YndB with AHSA1/START domain</fullName>
    </submittedName>
</protein>
<comment type="caution">
    <text evidence="3">The sequence shown here is derived from an EMBL/GenBank/DDBJ whole genome shotgun (WGS) entry which is preliminary data.</text>
</comment>
<evidence type="ECO:0000313" key="3">
    <source>
        <dbReference type="EMBL" id="PTQ99539.1"/>
    </source>
</evidence>
<accession>A0A2T5JCP5</accession>
<dbReference type="Gene3D" id="3.30.530.20">
    <property type="match status" value="1"/>
</dbReference>
<feature type="domain" description="Activator of Hsp90 ATPase homologue 1/2-like C-terminal" evidence="2">
    <location>
        <begin position="21"/>
        <end position="158"/>
    </location>
</feature>
<gene>
    <name evidence="3" type="ORF">C8P68_102363</name>
</gene>
<dbReference type="EMBL" id="QAOQ01000002">
    <property type="protein sequence ID" value="PTQ99539.1"/>
    <property type="molecule type" value="Genomic_DNA"/>
</dbReference>
<dbReference type="SUPFAM" id="SSF55961">
    <property type="entry name" value="Bet v1-like"/>
    <property type="match status" value="1"/>
</dbReference>
<dbReference type="Proteomes" id="UP000244168">
    <property type="component" value="Unassembled WGS sequence"/>
</dbReference>
<evidence type="ECO:0000259" key="2">
    <source>
        <dbReference type="Pfam" id="PF08327"/>
    </source>
</evidence>
<comment type="similarity">
    <text evidence="1">Belongs to the AHA1 family.</text>
</comment>
<dbReference type="Pfam" id="PF08327">
    <property type="entry name" value="AHSA1"/>
    <property type="match status" value="1"/>
</dbReference>
<dbReference type="OrthoDB" id="9795306at2"/>
<reference evidence="3 4" key="1">
    <citation type="submission" date="2018-04" db="EMBL/GenBank/DDBJ databases">
        <title>Genomic Encyclopedia of Archaeal and Bacterial Type Strains, Phase II (KMG-II): from individual species to whole genera.</title>
        <authorList>
            <person name="Goeker M."/>
        </authorList>
    </citation>
    <scope>NUCLEOTIDE SEQUENCE [LARGE SCALE GENOMIC DNA]</scope>
    <source>
        <strain evidence="3 4">DSM 26809</strain>
    </source>
</reference>
<dbReference type="CDD" id="cd07814">
    <property type="entry name" value="SRPBCC_CalC_Aha1-like"/>
    <property type="match status" value="1"/>
</dbReference>
<dbReference type="InterPro" id="IPR013538">
    <property type="entry name" value="ASHA1/2-like_C"/>
</dbReference>
<proteinExistence type="inferred from homology"/>